<proteinExistence type="inferred from homology"/>
<evidence type="ECO:0000256" key="5">
    <source>
        <dbReference type="ARBA" id="ARBA00023136"/>
    </source>
</evidence>
<comment type="subcellular location">
    <subcellularLocation>
        <location evidence="1">Membrane</location>
    </subcellularLocation>
</comment>
<dbReference type="Pfam" id="PF01679">
    <property type="entry name" value="Pmp3"/>
    <property type="match status" value="1"/>
</dbReference>
<keyword evidence="3 6" id="KW-0812">Transmembrane</keyword>
<evidence type="ECO:0000256" key="1">
    <source>
        <dbReference type="ARBA" id="ARBA00004370"/>
    </source>
</evidence>
<evidence type="ECO:0000256" key="2">
    <source>
        <dbReference type="ARBA" id="ARBA00009530"/>
    </source>
</evidence>
<dbReference type="RefSeq" id="WP_354614336.1">
    <property type="nucleotide sequence ID" value="NZ_JBEXAE010000002.1"/>
</dbReference>
<name>A0ABV2SS30_9FLAO</name>
<comment type="caution">
    <text evidence="7">The sequence shown here is derived from an EMBL/GenBank/DDBJ whole genome shotgun (WGS) entry which is preliminary data.</text>
</comment>
<dbReference type="Proteomes" id="UP001549799">
    <property type="component" value="Unassembled WGS sequence"/>
</dbReference>
<evidence type="ECO:0000313" key="7">
    <source>
        <dbReference type="EMBL" id="MET6989951.1"/>
    </source>
</evidence>
<keyword evidence="8" id="KW-1185">Reference proteome</keyword>
<protein>
    <submittedName>
        <fullName evidence="7">YqaE/Pmp3 family membrane protein</fullName>
    </submittedName>
</protein>
<keyword evidence="4 6" id="KW-1133">Transmembrane helix</keyword>
<reference evidence="7 8" key="1">
    <citation type="submission" date="2024-07" db="EMBL/GenBank/DDBJ databases">
        <title>The genome sequence of type strain Sediminicola arcticus GDMCC 1.2805.</title>
        <authorList>
            <person name="Liu Y."/>
        </authorList>
    </citation>
    <scope>NUCLEOTIDE SEQUENCE [LARGE SCALE GENOMIC DNA]</scope>
    <source>
        <strain evidence="7 8">GDMCC 1.2805</strain>
    </source>
</reference>
<evidence type="ECO:0000313" key="8">
    <source>
        <dbReference type="Proteomes" id="UP001549799"/>
    </source>
</evidence>
<evidence type="ECO:0000256" key="6">
    <source>
        <dbReference type="SAM" id="Phobius"/>
    </source>
</evidence>
<keyword evidence="5 6" id="KW-0472">Membrane</keyword>
<dbReference type="InterPro" id="IPR000612">
    <property type="entry name" value="PMP3"/>
</dbReference>
<organism evidence="7 8">
    <name type="scientific">Sediminicola arcticus</name>
    <dbReference type="NCBI Taxonomy" id="1574308"/>
    <lineage>
        <taxon>Bacteria</taxon>
        <taxon>Pseudomonadati</taxon>
        <taxon>Bacteroidota</taxon>
        <taxon>Flavobacteriia</taxon>
        <taxon>Flavobacteriales</taxon>
        <taxon>Flavobacteriaceae</taxon>
        <taxon>Sediminicola</taxon>
    </lineage>
</organism>
<accession>A0ABV2SS30</accession>
<dbReference type="EMBL" id="JBEXAE010000002">
    <property type="protein sequence ID" value="MET6989951.1"/>
    <property type="molecule type" value="Genomic_DNA"/>
</dbReference>
<feature type="transmembrane region" description="Helical" evidence="6">
    <location>
        <begin position="20"/>
        <end position="44"/>
    </location>
</feature>
<sequence length="47" mass="5326">MHNYIKHLTSYFSLFLKHGVGSVLLFSILLTLIGWLTGVIYAFVAKL</sequence>
<comment type="similarity">
    <text evidence="2">Belongs to the UPF0057 (PMP3) family.</text>
</comment>
<evidence type="ECO:0000256" key="4">
    <source>
        <dbReference type="ARBA" id="ARBA00022989"/>
    </source>
</evidence>
<evidence type="ECO:0000256" key="3">
    <source>
        <dbReference type="ARBA" id="ARBA00022692"/>
    </source>
</evidence>
<gene>
    <name evidence="7" type="ORF">ABXZ36_04735</name>
</gene>